<accession>A0A9X1K1G2</accession>
<dbReference type="EMBL" id="JAHXDN010000002">
    <property type="protein sequence ID" value="MBW4707458.1"/>
    <property type="molecule type" value="Genomic_DNA"/>
</dbReference>
<name>A0A9X1K1G2_9RHOB</name>
<dbReference type="AlphaFoldDB" id="A0A9X1K1G2"/>
<organism evidence="1 2">
    <name type="scientific">Roseobacter insulae</name>
    <dbReference type="NCBI Taxonomy" id="2859783"/>
    <lineage>
        <taxon>Bacteria</taxon>
        <taxon>Pseudomonadati</taxon>
        <taxon>Pseudomonadota</taxon>
        <taxon>Alphaproteobacteria</taxon>
        <taxon>Rhodobacterales</taxon>
        <taxon>Roseobacteraceae</taxon>
        <taxon>Roseobacter</taxon>
    </lineage>
</organism>
<reference evidence="1" key="1">
    <citation type="submission" date="2021-07" db="EMBL/GenBank/DDBJ databases">
        <title>Roseobacter insulae sp. nov., isolated from a tidal flat.</title>
        <authorList>
            <person name="Park S."/>
            <person name="Yoon J.-H."/>
        </authorList>
    </citation>
    <scope>NUCLEOTIDE SEQUENCE</scope>
    <source>
        <strain evidence="1">YSTF-M11</strain>
    </source>
</reference>
<sequence length="58" mass="6512">MPLPLRALQGGMVIHRQQRDEKTVILATECSGPQATNAPRQNRMITIFATSLRMHDPL</sequence>
<dbReference type="Proteomes" id="UP001138661">
    <property type="component" value="Unassembled WGS sequence"/>
</dbReference>
<evidence type="ECO:0000313" key="1">
    <source>
        <dbReference type="EMBL" id="MBW4707458.1"/>
    </source>
</evidence>
<evidence type="ECO:0000313" key="2">
    <source>
        <dbReference type="Proteomes" id="UP001138661"/>
    </source>
</evidence>
<proteinExistence type="predicted"/>
<keyword evidence="2" id="KW-1185">Reference proteome</keyword>
<dbReference type="RefSeq" id="WP_219500339.1">
    <property type="nucleotide sequence ID" value="NZ_JAHXDN010000002.1"/>
</dbReference>
<gene>
    <name evidence="1" type="ORF">KX928_06630</name>
</gene>
<comment type="caution">
    <text evidence="1">The sequence shown here is derived from an EMBL/GenBank/DDBJ whole genome shotgun (WGS) entry which is preliminary data.</text>
</comment>
<protein>
    <submittedName>
        <fullName evidence="1">Uncharacterized protein</fullName>
    </submittedName>
</protein>